<evidence type="ECO:0000256" key="2">
    <source>
        <dbReference type="ARBA" id="ARBA00022722"/>
    </source>
</evidence>
<evidence type="ECO:0000256" key="7">
    <source>
        <dbReference type="ARBA" id="ARBA00022839"/>
    </source>
</evidence>
<dbReference type="InterPro" id="IPR042173">
    <property type="entry name" value="RNase_J_2"/>
</dbReference>
<dbReference type="SUPFAM" id="SSF56281">
    <property type="entry name" value="Metallo-hydrolase/oxidoreductase"/>
    <property type="match status" value="1"/>
</dbReference>
<keyword evidence="12" id="KW-0106">Calcium</keyword>
<sequence>MPSGKLQVIPLGGLGEFGMNCMAVRYGDDIVVIDAGMMFPEAELLGVDIVVPDISYLVENRDKVRAILLTHGHEDHIGALPWILSELNVPIYGTEFTLAYVEGKLEEHGLLDDADLIEIRPGARFKVGIFTIHAMQVTHSLVDCVALAVHTPLGVIIHTGDFKVDPTPTDNRLFDLHAFAEYGKENVLALFQDSTNVERRGYTPSERAVRARFAEIFHRAPRRLFLSCFSSSIHRINLAIEAAYNNGRKVALVGRSMNESVEIAQDLGYIDMPEGAFITPGQIRDYAPEKVCVLISGTQGEPMSALSRAAVDNHKHAKIEPNDTVVLSSRIIPGNEKSIYRVIDHLFRRNAHVIYDDGSTPPVHVSGHASQEELRLIINLVRPRYFIPVHGEYRQLKLHAELAQAMRGAVGQVLMMESGDVLEFDELGARKAGKVKVGRVCIDSGSMGEVVEDLVIRDRRHLSEDGFVLPIIAINKLTGQVESVPEIVMRGFAPGSEGDAFVEKSRETIMKTLEASSPEEIADYGVIKEKVRQDLKRYIAKSTQRRPLIMPVILEI</sequence>
<dbReference type="HOGENOM" id="CLU_008727_3_1_0"/>
<accession>Q1IPV7</accession>
<organism evidence="14 15">
    <name type="scientific">Koribacter versatilis (strain Ellin345)</name>
    <dbReference type="NCBI Taxonomy" id="204669"/>
    <lineage>
        <taxon>Bacteria</taxon>
        <taxon>Pseudomonadati</taxon>
        <taxon>Acidobacteriota</taxon>
        <taxon>Terriglobia</taxon>
        <taxon>Terriglobales</taxon>
        <taxon>Candidatus Korobacteraceae</taxon>
        <taxon>Candidatus Korobacter</taxon>
    </lineage>
</organism>
<keyword evidence="6 12" id="KW-0862">Zinc</keyword>
<keyword evidence="4 9" id="KW-0255">Endonuclease</keyword>
<keyword evidence="5 9" id="KW-0378">Hydrolase</keyword>
<dbReference type="RefSeq" id="WP_011522894.1">
    <property type="nucleotide sequence ID" value="NC_008009.1"/>
</dbReference>
<dbReference type="GO" id="GO:0008270">
    <property type="term" value="F:zinc ion binding"/>
    <property type="evidence" value="ECO:0007669"/>
    <property type="project" value="InterPro"/>
</dbReference>
<evidence type="ECO:0000256" key="3">
    <source>
        <dbReference type="ARBA" id="ARBA00022723"/>
    </source>
</evidence>
<dbReference type="OrthoDB" id="9758375at2"/>
<feature type="binding site" evidence="12">
    <location>
        <position position="73"/>
    </location>
    <ligand>
        <name>Zn(2+)</name>
        <dbReference type="ChEBI" id="CHEBI:29105"/>
        <label>1</label>
        <note>catalytic</note>
    </ligand>
</feature>
<feature type="binding site" evidence="12">
    <location>
        <position position="71"/>
    </location>
    <ligand>
        <name>Zn(2+)</name>
        <dbReference type="ChEBI" id="CHEBI:29105"/>
        <label>1</label>
        <note>catalytic</note>
    </ligand>
</feature>
<dbReference type="InterPro" id="IPR030854">
    <property type="entry name" value="RNase_J_bac"/>
</dbReference>
<comment type="subunit">
    <text evidence="9">Homodimer, may be a subunit of the RNA degradosome.</text>
</comment>
<reference evidence="14 15" key="1">
    <citation type="journal article" date="2009" name="Appl. Environ. Microbiol.">
        <title>Three genomes from the phylum Acidobacteria provide insight into the lifestyles of these microorganisms in soils.</title>
        <authorList>
            <person name="Ward N.L."/>
            <person name="Challacombe J.F."/>
            <person name="Janssen P.H."/>
            <person name="Henrissat B."/>
            <person name="Coutinho P.M."/>
            <person name="Wu M."/>
            <person name="Xie G."/>
            <person name="Haft D.H."/>
            <person name="Sait M."/>
            <person name="Badger J."/>
            <person name="Barabote R.D."/>
            <person name="Bradley B."/>
            <person name="Brettin T.S."/>
            <person name="Brinkac L.M."/>
            <person name="Bruce D."/>
            <person name="Creasy T."/>
            <person name="Daugherty S.C."/>
            <person name="Davidsen T.M."/>
            <person name="DeBoy R.T."/>
            <person name="Detter J.C."/>
            <person name="Dodson R.J."/>
            <person name="Durkin A.S."/>
            <person name="Ganapathy A."/>
            <person name="Gwinn-Giglio M."/>
            <person name="Han C.S."/>
            <person name="Khouri H."/>
            <person name="Kiss H."/>
            <person name="Kothari S.P."/>
            <person name="Madupu R."/>
            <person name="Nelson K.E."/>
            <person name="Nelson W.C."/>
            <person name="Paulsen I."/>
            <person name="Penn K."/>
            <person name="Ren Q."/>
            <person name="Rosovitz M.J."/>
            <person name="Selengut J.D."/>
            <person name="Shrivastava S."/>
            <person name="Sullivan S.A."/>
            <person name="Tapia R."/>
            <person name="Thompson L.S."/>
            <person name="Watkins K.L."/>
            <person name="Yang Q."/>
            <person name="Yu C."/>
            <person name="Zafar N."/>
            <person name="Zhou L."/>
            <person name="Kuske C.R."/>
        </authorList>
    </citation>
    <scope>NUCLEOTIDE SEQUENCE [LARGE SCALE GENOMIC DNA]</scope>
    <source>
        <strain evidence="14 15">Ellin345</strain>
    </source>
</reference>
<comment type="function">
    <text evidence="9">An RNase that has 5'-3' exonuclease and possibly endonuclease activity. Involved in maturation of rRNA and in some organisms also mRNA maturation and/or decay.</text>
</comment>
<dbReference type="Proteomes" id="UP000002432">
    <property type="component" value="Chromosome"/>
</dbReference>
<dbReference type="eggNOG" id="COG0595">
    <property type="taxonomic scope" value="Bacteria"/>
</dbReference>
<feature type="binding site" evidence="12">
    <location>
        <position position="139"/>
    </location>
    <ligand>
        <name>Zn(2+)</name>
        <dbReference type="ChEBI" id="CHEBI:29105"/>
        <label>1</label>
        <note>catalytic</note>
    </ligand>
</feature>
<keyword evidence="7 9" id="KW-0269">Exonuclease</keyword>
<evidence type="ECO:0000256" key="10">
    <source>
        <dbReference type="PIRSR" id="PIRSR004803-1"/>
    </source>
</evidence>
<comment type="similarity">
    <text evidence="9">Belongs to the metallo-beta-lactamase superfamily. RNA-metabolizing metallo-beta-lactamase-like family. Bacterial RNase J subfamily.</text>
</comment>
<evidence type="ECO:0000256" key="4">
    <source>
        <dbReference type="ARBA" id="ARBA00022759"/>
    </source>
</evidence>
<dbReference type="EC" id="3.1.-.-" evidence="9"/>
<dbReference type="AlphaFoldDB" id="Q1IPV7"/>
<gene>
    <name evidence="9" type="primary">rnj</name>
    <name evidence="14" type="ordered locus">Acid345_2092</name>
</gene>
<dbReference type="Pfam" id="PF07521">
    <property type="entry name" value="RMMBL"/>
    <property type="match status" value="1"/>
</dbReference>
<dbReference type="NCBIfam" id="TIGR00649">
    <property type="entry name" value="MG423"/>
    <property type="match status" value="1"/>
</dbReference>
<dbReference type="Pfam" id="PF00753">
    <property type="entry name" value="Lactamase_B"/>
    <property type="match status" value="1"/>
</dbReference>
<feature type="binding site" evidence="12">
    <location>
        <position position="161"/>
    </location>
    <ligand>
        <name>Zn(2+)</name>
        <dbReference type="ChEBI" id="CHEBI:29105"/>
        <label>1</label>
        <note>catalytic</note>
    </ligand>
</feature>
<dbReference type="EMBL" id="CP000360">
    <property type="protein sequence ID" value="ABF41093.1"/>
    <property type="molecule type" value="Genomic_DNA"/>
</dbReference>
<dbReference type="CDD" id="cd07714">
    <property type="entry name" value="RNaseJ_MBL-fold"/>
    <property type="match status" value="1"/>
</dbReference>
<evidence type="ECO:0000256" key="5">
    <source>
        <dbReference type="ARBA" id="ARBA00022801"/>
    </source>
</evidence>
<keyword evidence="1 9" id="KW-0963">Cytoplasm</keyword>
<evidence type="ECO:0000256" key="1">
    <source>
        <dbReference type="ARBA" id="ARBA00022490"/>
    </source>
</evidence>
<feature type="binding site" evidence="12">
    <location>
        <position position="46"/>
    </location>
    <ligand>
        <name>Ca(2+)</name>
        <dbReference type="ChEBI" id="CHEBI:29108"/>
    </ligand>
</feature>
<evidence type="ECO:0000313" key="14">
    <source>
        <dbReference type="EMBL" id="ABF41093.1"/>
    </source>
</evidence>
<proteinExistence type="inferred from homology"/>
<comment type="subcellular location">
    <subcellularLocation>
        <location evidence="9">Cytoplasm</location>
    </subcellularLocation>
</comment>
<dbReference type="Gene3D" id="3.60.15.10">
    <property type="entry name" value="Ribonuclease Z/Hydroxyacylglutathione hydrolase-like"/>
    <property type="match status" value="1"/>
</dbReference>
<feature type="binding site" evidence="9 11">
    <location>
        <begin position="364"/>
        <end position="368"/>
    </location>
    <ligand>
        <name>substrate</name>
    </ligand>
</feature>
<dbReference type="Pfam" id="PF22505">
    <property type="entry name" value="RNase_J_b_CASP"/>
    <property type="match status" value="1"/>
</dbReference>
<comment type="cofactor">
    <cofactor evidence="12">
        <name>Zn(2+)</name>
        <dbReference type="ChEBI" id="CHEBI:29105"/>
    </cofactor>
    <text evidence="12">Binds 2 Zn(2+) ions per subunit. It is not clear if Zn(2+) or Mg(2+) is physiologically important.</text>
</comment>
<dbReference type="InterPro" id="IPR041636">
    <property type="entry name" value="RNase_J_C"/>
</dbReference>
<evidence type="ECO:0000256" key="8">
    <source>
        <dbReference type="ARBA" id="ARBA00022884"/>
    </source>
</evidence>
<evidence type="ECO:0000256" key="11">
    <source>
        <dbReference type="PIRSR" id="PIRSR004803-2"/>
    </source>
</evidence>
<dbReference type="GO" id="GO:0005737">
    <property type="term" value="C:cytoplasm"/>
    <property type="evidence" value="ECO:0007669"/>
    <property type="project" value="UniProtKB-SubCell"/>
</dbReference>
<feature type="binding site" evidence="12">
    <location>
        <position position="390"/>
    </location>
    <ligand>
        <name>Zn(2+)</name>
        <dbReference type="ChEBI" id="CHEBI:29105"/>
        <label>2</label>
        <note>catalytic</note>
    </ligand>
</feature>
<dbReference type="GO" id="GO:0004521">
    <property type="term" value="F:RNA endonuclease activity"/>
    <property type="evidence" value="ECO:0007669"/>
    <property type="project" value="UniProtKB-UniRule"/>
</dbReference>
<dbReference type="InterPro" id="IPR036866">
    <property type="entry name" value="RibonucZ/Hydroxyglut_hydro"/>
</dbReference>
<dbReference type="GO" id="GO:0006364">
    <property type="term" value="P:rRNA processing"/>
    <property type="evidence" value="ECO:0007669"/>
    <property type="project" value="UniProtKB-UniRule"/>
</dbReference>
<keyword evidence="9" id="KW-0698">rRNA processing</keyword>
<dbReference type="Gene3D" id="3.10.20.580">
    <property type="match status" value="1"/>
</dbReference>
<evidence type="ECO:0000259" key="13">
    <source>
        <dbReference type="SMART" id="SM00849"/>
    </source>
</evidence>
<feature type="binding site" evidence="12">
    <location>
        <position position="75"/>
    </location>
    <ligand>
        <name>Zn(2+)</name>
        <dbReference type="ChEBI" id="CHEBI:29105"/>
        <label>1</label>
        <note>catalytic</note>
    </ligand>
</feature>
<evidence type="ECO:0000313" key="15">
    <source>
        <dbReference type="Proteomes" id="UP000002432"/>
    </source>
</evidence>
<keyword evidence="15" id="KW-1185">Reference proteome</keyword>
<feature type="active site" description="Proton acceptor" evidence="10">
    <location>
        <position position="368"/>
    </location>
</feature>
<keyword evidence="2 9" id="KW-0540">Nuclease</keyword>
<feature type="binding site" evidence="12">
    <location>
        <position position="48"/>
    </location>
    <ligand>
        <name>Ca(2+)</name>
        <dbReference type="ChEBI" id="CHEBI:29108"/>
    </ligand>
</feature>
<dbReference type="STRING" id="204669.Acid345_2092"/>
<dbReference type="PANTHER" id="PTHR43694:SF1">
    <property type="entry name" value="RIBONUCLEASE J"/>
    <property type="match status" value="1"/>
</dbReference>
<protein>
    <recommendedName>
        <fullName evidence="9">Ribonuclease J</fullName>
        <shortName evidence="9">RNase J</shortName>
        <ecNumber evidence="9">3.1.-.-</ecNumber>
    </recommendedName>
</protein>
<keyword evidence="3 12" id="KW-0479">Metal-binding</keyword>
<comment type="cofactor">
    <cofactor evidence="12">
        <name>Ca(2+)</name>
        <dbReference type="ChEBI" id="CHEBI:29108"/>
    </cofactor>
    <text evidence="12">Binds 1 Ca(2+) cation per subunit. Seen in 1 crystal structure, it is not clear if it is physiologically important.</text>
</comment>
<dbReference type="PANTHER" id="PTHR43694">
    <property type="entry name" value="RIBONUCLEASE J"/>
    <property type="match status" value="1"/>
</dbReference>
<dbReference type="KEGG" id="aba:Acid345_2092"/>
<keyword evidence="8 9" id="KW-0694">RNA-binding</keyword>
<dbReference type="InterPro" id="IPR055132">
    <property type="entry name" value="RNase_J_b_CASP"/>
</dbReference>
<feature type="binding site" evidence="12">
    <location>
        <position position="76"/>
    </location>
    <ligand>
        <name>Zn(2+)</name>
        <dbReference type="ChEBI" id="CHEBI:29105"/>
        <label>1</label>
        <note>catalytic</note>
    </ligand>
</feature>
<feature type="binding site" evidence="12">
    <location>
        <position position="443"/>
    </location>
    <ligand>
        <name>Ca(2+)</name>
        <dbReference type="ChEBI" id="CHEBI:29108"/>
    </ligand>
</feature>
<dbReference type="EnsemblBacteria" id="ABF41093">
    <property type="protein sequence ID" value="ABF41093"/>
    <property type="gene ID" value="Acid345_2092"/>
</dbReference>
<dbReference type="Gene3D" id="3.40.50.10710">
    <property type="entry name" value="Metallo-hydrolase/oxidoreductase"/>
    <property type="match status" value="1"/>
</dbReference>
<name>Q1IPV7_KORVE</name>
<evidence type="ECO:0000256" key="12">
    <source>
        <dbReference type="PIRSR" id="PIRSR004803-3"/>
    </source>
</evidence>
<dbReference type="GO" id="GO:0004534">
    <property type="term" value="F:5'-3' RNA exonuclease activity"/>
    <property type="evidence" value="ECO:0007669"/>
    <property type="project" value="UniProtKB-UniRule"/>
</dbReference>
<dbReference type="Pfam" id="PF17770">
    <property type="entry name" value="RNase_J_C"/>
    <property type="match status" value="1"/>
</dbReference>
<dbReference type="SMART" id="SM00849">
    <property type="entry name" value="Lactamase_B"/>
    <property type="match status" value="1"/>
</dbReference>
<dbReference type="InterPro" id="IPR011108">
    <property type="entry name" value="RMMBL"/>
</dbReference>
<evidence type="ECO:0000256" key="6">
    <source>
        <dbReference type="ARBA" id="ARBA00022833"/>
    </source>
</evidence>
<dbReference type="InterPro" id="IPR001279">
    <property type="entry name" value="Metallo-B-lactamas"/>
</dbReference>
<dbReference type="GO" id="GO:0003723">
    <property type="term" value="F:RNA binding"/>
    <property type="evidence" value="ECO:0007669"/>
    <property type="project" value="UniProtKB-UniRule"/>
</dbReference>
<feature type="domain" description="Metallo-beta-lactamase" evidence="13">
    <location>
        <begin position="18"/>
        <end position="212"/>
    </location>
</feature>
<dbReference type="InterPro" id="IPR004613">
    <property type="entry name" value="RNase_J"/>
</dbReference>
<dbReference type="HAMAP" id="MF_01491">
    <property type="entry name" value="RNase_J_bact"/>
    <property type="match status" value="1"/>
</dbReference>
<dbReference type="PIRSF" id="PIRSF004803">
    <property type="entry name" value="RnjA"/>
    <property type="match status" value="1"/>
</dbReference>
<feature type="active site" description="Proton donor" evidence="10">
    <location>
        <position position="193"/>
    </location>
</feature>
<evidence type="ECO:0000256" key="9">
    <source>
        <dbReference type="HAMAP-Rule" id="MF_01491"/>
    </source>
</evidence>